<keyword evidence="1" id="KW-1133">Transmembrane helix</keyword>
<feature type="transmembrane region" description="Helical" evidence="1">
    <location>
        <begin position="6"/>
        <end position="24"/>
    </location>
</feature>
<name>A0A0A9CIJ6_ARUDO</name>
<accession>A0A0A9CIJ6</accession>
<protein>
    <submittedName>
        <fullName evidence="2">Uncharacterized protein</fullName>
    </submittedName>
</protein>
<organism evidence="2">
    <name type="scientific">Arundo donax</name>
    <name type="common">Giant reed</name>
    <name type="synonym">Donax arundinaceus</name>
    <dbReference type="NCBI Taxonomy" id="35708"/>
    <lineage>
        <taxon>Eukaryota</taxon>
        <taxon>Viridiplantae</taxon>
        <taxon>Streptophyta</taxon>
        <taxon>Embryophyta</taxon>
        <taxon>Tracheophyta</taxon>
        <taxon>Spermatophyta</taxon>
        <taxon>Magnoliopsida</taxon>
        <taxon>Liliopsida</taxon>
        <taxon>Poales</taxon>
        <taxon>Poaceae</taxon>
        <taxon>PACMAD clade</taxon>
        <taxon>Arundinoideae</taxon>
        <taxon>Arundineae</taxon>
        <taxon>Arundo</taxon>
    </lineage>
</organism>
<reference evidence="2" key="1">
    <citation type="submission" date="2014-09" db="EMBL/GenBank/DDBJ databases">
        <authorList>
            <person name="Magalhaes I.L.F."/>
            <person name="Oliveira U."/>
            <person name="Santos F.R."/>
            <person name="Vidigal T.H.D.A."/>
            <person name="Brescovit A.D."/>
            <person name="Santos A.J."/>
        </authorList>
    </citation>
    <scope>NUCLEOTIDE SEQUENCE</scope>
    <source>
        <tissue evidence="2">Shoot tissue taken approximately 20 cm above the soil surface</tissue>
    </source>
</reference>
<evidence type="ECO:0000313" key="2">
    <source>
        <dbReference type="EMBL" id="JAD75406.1"/>
    </source>
</evidence>
<proteinExistence type="predicted"/>
<keyword evidence="1" id="KW-0812">Transmembrane</keyword>
<keyword evidence="1" id="KW-0472">Membrane</keyword>
<reference evidence="2" key="2">
    <citation type="journal article" date="2015" name="Data Brief">
        <title>Shoot transcriptome of the giant reed, Arundo donax.</title>
        <authorList>
            <person name="Barrero R.A."/>
            <person name="Guerrero F.D."/>
            <person name="Moolhuijzen P."/>
            <person name="Goolsby J.A."/>
            <person name="Tidwell J."/>
            <person name="Bellgard S.E."/>
            <person name="Bellgard M.I."/>
        </authorList>
    </citation>
    <scope>NUCLEOTIDE SEQUENCE</scope>
    <source>
        <tissue evidence="2">Shoot tissue taken approximately 20 cm above the soil surface</tissue>
    </source>
</reference>
<dbReference type="EMBL" id="GBRH01222489">
    <property type="protein sequence ID" value="JAD75406.1"/>
    <property type="molecule type" value="Transcribed_RNA"/>
</dbReference>
<evidence type="ECO:0000256" key="1">
    <source>
        <dbReference type="SAM" id="Phobius"/>
    </source>
</evidence>
<dbReference type="AlphaFoldDB" id="A0A0A9CIJ6"/>
<sequence length="65" mass="7638">MVLLAFFIYNLMYMYPQILVRLVLTFPDLIFPLDFVFTADLSLILMSLSLQFCDLIYTDVILYSS</sequence>